<keyword evidence="1" id="KW-0472">Membrane</keyword>
<feature type="domain" description="Concentrative nucleoside transporter N-terminal" evidence="2">
    <location>
        <begin position="8"/>
        <end position="81"/>
    </location>
</feature>
<keyword evidence="1" id="KW-0812">Transmembrane</keyword>
<gene>
    <name evidence="3" type="ORF">CGZ90_20040</name>
</gene>
<dbReference type="GO" id="GO:0015293">
    <property type="term" value="F:symporter activity"/>
    <property type="evidence" value="ECO:0007669"/>
    <property type="project" value="TreeGrafter"/>
</dbReference>
<name>A0A235F3W8_9BACL</name>
<protein>
    <submittedName>
        <fullName evidence="3">NupC/NupG family nucleoside CNT transporter</fullName>
    </submittedName>
</protein>
<dbReference type="GO" id="GO:0005886">
    <property type="term" value="C:plasma membrane"/>
    <property type="evidence" value="ECO:0007669"/>
    <property type="project" value="TreeGrafter"/>
</dbReference>
<dbReference type="PANTHER" id="PTHR10590">
    <property type="entry name" value="SODIUM/NUCLEOSIDE COTRANSPORTER"/>
    <property type="match status" value="1"/>
</dbReference>
<dbReference type="RefSeq" id="WP_276206784.1">
    <property type="nucleotide sequence ID" value="NZ_NOII01000085.1"/>
</dbReference>
<evidence type="ECO:0000259" key="2">
    <source>
        <dbReference type="Pfam" id="PF01773"/>
    </source>
</evidence>
<keyword evidence="1" id="KW-1133">Transmembrane helix</keyword>
<keyword evidence="4" id="KW-1185">Reference proteome</keyword>
<dbReference type="InterPro" id="IPR002668">
    <property type="entry name" value="CNT_N_dom"/>
</dbReference>
<dbReference type="Proteomes" id="UP000215059">
    <property type="component" value="Unassembled WGS sequence"/>
</dbReference>
<dbReference type="PANTHER" id="PTHR10590:SF23">
    <property type="entry name" value="NUPC_NUPG FAMILY NUCLEOSIDE CNT TRANSPORTER"/>
    <property type="match status" value="1"/>
</dbReference>
<dbReference type="EMBL" id="NOII01000085">
    <property type="protein sequence ID" value="OYD55971.1"/>
    <property type="molecule type" value="Genomic_DNA"/>
</dbReference>
<dbReference type="Pfam" id="PF01773">
    <property type="entry name" value="Nucleos_tra2_N"/>
    <property type="match status" value="1"/>
</dbReference>
<feature type="transmembrane region" description="Helical" evidence="1">
    <location>
        <begin position="32"/>
        <end position="56"/>
    </location>
</feature>
<organism evidence="3 4">
    <name type="scientific">Fictibacillus aquaticus</name>
    <dbReference type="NCBI Taxonomy" id="2021314"/>
    <lineage>
        <taxon>Bacteria</taxon>
        <taxon>Bacillati</taxon>
        <taxon>Bacillota</taxon>
        <taxon>Bacilli</taxon>
        <taxon>Bacillales</taxon>
        <taxon>Fictibacillaceae</taxon>
        <taxon>Fictibacillus</taxon>
    </lineage>
</organism>
<proteinExistence type="predicted"/>
<evidence type="ECO:0000256" key="1">
    <source>
        <dbReference type="SAM" id="Phobius"/>
    </source>
</evidence>
<reference evidence="3 4" key="1">
    <citation type="submission" date="2017-07" db="EMBL/GenBank/DDBJ databases">
        <title>Fictibacillus sp. nov. GDSW-R2A3 Genome sequencing and assembly.</title>
        <authorList>
            <person name="Mayilraj S."/>
        </authorList>
    </citation>
    <scope>NUCLEOTIDE SEQUENCE [LARGE SCALE GENOMIC DNA]</scope>
    <source>
        <strain evidence="3 4">GDSW-R2A3</strain>
    </source>
</reference>
<dbReference type="GO" id="GO:0005337">
    <property type="term" value="F:nucleoside transmembrane transporter activity"/>
    <property type="evidence" value="ECO:0007669"/>
    <property type="project" value="InterPro"/>
</dbReference>
<evidence type="ECO:0000313" key="3">
    <source>
        <dbReference type="EMBL" id="OYD55971.1"/>
    </source>
</evidence>
<dbReference type="InterPro" id="IPR008276">
    <property type="entry name" value="C_nuclsd_transpt"/>
</dbReference>
<feature type="non-terminal residue" evidence="3">
    <location>
        <position position="93"/>
    </location>
</feature>
<dbReference type="AlphaFoldDB" id="A0A235F3W8"/>
<accession>A0A235F3W8</accession>
<sequence length="93" mass="10314">MKYVIFLAGLAAVFLLAFLVSNDRKKIKYKPIVIMLVLQFIFTYILLNTSIGLTVIKAISTLFEKLLGYASDGVNFVFGGLANEAAMPFFLNV</sequence>
<evidence type="ECO:0000313" key="4">
    <source>
        <dbReference type="Proteomes" id="UP000215059"/>
    </source>
</evidence>
<comment type="caution">
    <text evidence="3">The sequence shown here is derived from an EMBL/GenBank/DDBJ whole genome shotgun (WGS) entry which is preliminary data.</text>
</comment>